<evidence type="ECO:0000313" key="7">
    <source>
        <dbReference type="Proteomes" id="UP000694400"/>
    </source>
</evidence>
<dbReference type="GO" id="GO:0006884">
    <property type="term" value="P:cell volume homeostasis"/>
    <property type="evidence" value="ECO:0007669"/>
    <property type="project" value="TreeGrafter"/>
</dbReference>
<evidence type="ECO:0000256" key="3">
    <source>
        <dbReference type="ARBA" id="ARBA00022989"/>
    </source>
</evidence>
<dbReference type="InterPro" id="IPR004842">
    <property type="entry name" value="SLC12A_fam"/>
</dbReference>
<evidence type="ECO:0000256" key="1">
    <source>
        <dbReference type="ARBA" id="ARBA00004141"/>
    </source>
</evidence>
<dbReference type="GO" id="GO:0055075">
    <property type="term" value="P:potassium ion homeostasis"/>
    <property type="evidence" value="ECO:0007669"/>
    <property type="project" value="TreeGrafter"/>
</dbReference>
<dbReference type="InterPro" id="IPR018491">
    <property type="entry name" value="SLC12_C"/>
</dbReference>
<feature type="domain" description="SLC12A transporter C-terminal" evidence="5">
    <location>
        <begin position="302"/>
        <end position="347"/>
    </location>
</feature>
<dbReference type="PANTHER" id="PTHR11827">
    <property type="entry name" value="SOLUTE CARRIER FAMILY 12, CATION COTRANSPORTERS"/>
    <property type="match status" value="1"/>
</dbReference>
<keyword evidence="3" id="KW-1133">Transmembrane helix</keyword>
<proteinExistence type="predicted"/>
<dbReference type="GO" id="GO:0016324">
    <property type="term" value="C:apical plasma membrane"/>
    <property type="evidence" value="ECO:0007669"/>
    <property type="project" value="TreeGrafter"/>
</dbReference>
<dbReference type="Ensembl" id="ENSAPLT00020025979.1">
    <property type="protein sequence ID" value="ENSAPLP00020024082.1"/>
    <property type="gene ID" value="ENSAPLG00020016673.1"/>
</dbReference>
<protein>
    <recommendedName>
        <fullName evidence="5">SLC12A transporter C-terminal domain-containing protein</fullName>
    </recommendedName>
</protein>
<sequence>LGQPERHPQGFPGEGRSLALALAPSPRCQQRCGGDGPVPLTPFSPQCLCKDQLYPLIGFFGKGYGKNKNSKWAALFGAAISSSSFLLGYVLYKKPDVNWGSSMQASSYNMALSYSVGLSEVDEHIKNYRPQCLVLTGPPNFRPALVDFVVTFTKNLSLMICGNVLIVRLPLAQPRAGSLPDNLRSGVQMLMQVEPPSALPVPTQRDTPRRAGWALIPGAGPMGTASTASCLLSPSSDAFDFKCCVCLLRMKEGLNVSRVVQAHSECREMEDGLLIPITEQCCREGLAAVRVFTADPGELEAEQQASTIFQSQQGKKTIDIYWLFDNGGLTLLIPYLLGRKKRWGKCKDPGVCRQADQQDGRGEEGVRARPVSCGCSSSAAGALSPIFGICPFLHGRIVSLLSKFLPGLPRGPRPA</sequence>
<organism evidence="6 7">
    <name type="scientific">Anas platyrhynchos</name>
    <name type="common">Mallard</name>
    <name type="synonym">Anas boschas</name>
    <dbReference type="NCBI Taxonomy" id="8839"/>
    <lineage>
        <taxon>Eukaryota</taxon>
        <taxon>Metazoa</taxon>
        <taxon>Chordata</taxon>
        <taxon>Craniata</taxon>
        <taxon>Vertebrata</taxon>
        <taxon>Euteleostomi</taxon>
        <taxon>Archelosauria</taxon>
        <taxon>Archosauria</taxon>
        <taxon>Dinosauria</taxon>
        <taxon>Saurischia</taxon>
        <taxon>Theropoda</taxon>
        <taxon>Coelurosauria</taxon>
        <taxon>Aves</taxon>
        <taxon>Neognathae</taxon>
        <taxon>Galloanserae</taxon>
        <taxon>Anseriformes</taxon>
        <taxon>Anatidae</taxon>
        <taxon>Anatinae</taxon>
        <taxon>Anas</taxon>
    </lineage>
</organism>
<dbReference type="GO" id="GO:0055078">
    <property type="term" value="P:sodium ion homeostasis"/>
    <property type="evidence" value="ECO:0007669"/>
    <property type="project" value="TreeGrafter"/>
</dbReference>
<accession>A0A8B9TPZ7</accession>
<reference evidence="6" key="2">
    <citation type="submission" date="2025-08" db="UniProtKB">
        <authorList>
            <consortium name="Ensembl"/>
        </authorList>
    </citation>
    <scope>IDENTIFICATION</scope>
</reference>
<evidence type="ECO:0000313" key="6">
    <source>
        <dbReference type="Ensembl" id="ENSAPLP00020024082.1"/>
    </source>
</evidence>
<dbReference type="AlphaFoldDB" id="A0A8B9TPZ7"/>
<dbReference type="PANTHER" id="PTHR11827:SF9">
    <property type="entry name" value="SOLUTE CARRIER FAMILY 12 MEMBER 3"/>
    <property type="match status" value="1"/>
</dbReference>
<evidence type="ECO:0000256" key="4">
    <source>
        <dbReference type="ARBA" id="ARBA00023136"/>
    </source>
</evidence>
<dbReference type="GO" id="GO:0055064">
    <property type="term" value="P:chloride ion homeostasis"/>
    <property type="evidence" value="ECO:0007669"/>
    <property type="project" value="TreeGrafter"/>
</dbReference>
<keyword evidence="4" id="KW-0472">Membrane</keyword>
<evidence type="ECO:0000256" key="2">
    <source>
        <dbReference type="ARBA" id="ARBA00022692"/>
    </source>
</evidence>
<keyword evidence="2" id="KW-0812">Transmembrane</keyword>
<name>A0A8B9TPZ7_ANAPL</name>
<reference evidence="6" key="1">
    <citation type="submission" date="2019-08" db="EMBL/GenBank/DDBJ databases">
        <title>Three high-quality genomes provides insights into domestication of ducks.</title>
        <authorList>
            <person name="Hou Z.C."/>
            <person name="Zhu F."/>
            <person name="Yin Z.T."/>
            <person name="Zhang F."/>
        </authorList>
    </citation>
    <scope>NUCLEOTIDE SEQUENCE [LARGE SCALE GENOMIC DNA]</scope>
</reference>
<dbReference type="GO" id="GO:0008511">
    <property type="term" value="F:sodium:potassium:chloride symporter activity"/>
    <property type="evidence" value="ECO:0007669"/>
    <property type="project" value="TreeGrafter"/>
</dbReference>
<dbReference type="Proteomes" id="UP000694400">
    <property type="component" value="Chromosome 13"/>
</dbReference>
<reference evidence="6" key="3">
    <citation type="submission" date="2025-09" db="UniProtKB">
        <authorList>
            <consortium name="Ensembl"/>
        </authorList>
    </citation>
    <scope>IDENTIFICATION</scope>
</reference>
<dbReference type="Pfam" id="PF03522">
    <property type="entry name" value="SLC12"/>
    <property type="match status" value="1"/>
</dbReference>
<evidence type="ECO:0000259" key="5">
    <source>
        <dbReference type="Pfam" id="PF03522"/>
    </source>
</evidence>
<dbReference type="GO" id="GO:1990573">
    <property type="term" value="P:potassium ion import across plasma membrane"/>
    <property type="evidence" value="ECO:0007669"/>
    <property type="project" value="TreeGrafter"/>
</dbReference>
<comment type="subcellular location">
    <subcellularLocation>
        <location evidence="1">Membrane</location>
        <topology evidence="1">Multi-pass membrane protein</topology>
    </subcellularLocation>
</comment>